<dbReference type="CDD" id="cd00593">
    <property type="entry name" value="RIBOc"/>
    <property type="match status" value="1"/>
</dbReference>
<dbReference type="EMBL" id="MU006091">
    <property type="protein sequence ID" value="KAF2841666.1"/>
    <property type="molecule type" value="Genomic_DNA"/>
</dbReference>
<dbReference type="GO" id="GO:0004525">
    <property type="term" value="F:ribonuclease III activity"/>
    <property type="evidence" value="ECO:0007669"/>
    <property type="project" value="InterPro"/>
</dbReference>
<evidence type="ECO:0000313" key="3">
    <source>
        <dbReference type="Proteomes" id="UP000799429"/>
    </source>
</evidence>
<sequence>YERLEFLGDAYIQLISTRLVNQHFTTVPVGKLSYYRQALIRNTTLAAYADAYNFFPRVQHTIPEPTGAKLEKMKADVFEAYVAAIVQDDPENGLKRVEEWVGALWEP</sequence>
<evidence type="ECO:0000259" key="1">
    <source>
        <dbReference type="PROSITE" id="PS50142"/>
    </source>
</evidence>
<feature type="non-terminal residue" evidence="2">
    <location>
        <position position="1"/>
    </location>
</feature>
<dbReference type="Pfam" id="PF00636">
    <property type="entry name" value="Ribonuclease_3"/>
    <property type="match status" value="1"/>
</dbReference>
<name>A0A9P4SF23_9PEZI</name>
<reference evidence="2" key="1">
    <citation type="journal article" date="2020" name="Stud. Mycol.">
        <title>101 Dothideomycetes genomes: a test case for predicting lifestyles and emergence of pathogens.</title>
        <authorList>
            <person name="Haridas S."/>
            <person name="Albert R."/>
            <person name="Binder M."/>
            <person name="Bloem J."/>
            <person name="Labutti K."/>
            <person name="Salamov A."/>
            <person name="Andreopoulos B."/>
            <person name="Baker S."/>
            <person name="Barry K."/>
            <person name="Bills G."/>
            <person name="Bluhm B."/>
            <person name="Cannon C."/>
            <person name="Castanera R."/>
            <person name="Culley D."/>
            <person name="Daum C."/>
            <person name="Ezra D."/>
            <person name="Gonzalez J."/>
            <person name="Henrissat B."/>
            <person name="Kuo A."/>
            <person name="Liang C."/>
            <person name="Lipzen A."/>
            <person name="Lutzoni F."/>
            <person name="Magnuson J."/>
            <person name="Mondo S."/>
            <person name="Nolan M."/>
            <person name="Ohm R."/>
            <person name="Pangilinan J."/>
            <person name="Park H.-J."/>
            <person name="Ramirez L."/>
            <person name="Alfaro M."/>
            <person name="Sun H."/>
            <person name="Tritt A."/>
            <person name="Yoshinaga Y."/>
            <person name="Zwiers L.-H."/>
            <person name="Turgeon B."/>
            <person name="Goodwin S."/>
            <person name="Spatafora J."/>
            <person name="Crous P."/>
            <person name="Grigoriev I."/>
        </authorList>
    </citation>
    <scope>NUCLEOTIDE SEQUENCE</scope>
    <source>
        <strain evidence="2">CBS 101060</strain>
    </source>
</reference>
<comment type="caution">
    <text evidence="2">The sequence shown here is derived from an EMBL/GenBank/DDBJ whole genome shotgun (WGS) entry which is preliminary data.</text>
</comment>
<feature type="domain" description="RNase III" evidence="1">
    <location>
        <begin position="1"/>
        <end position="90"/>
    </location>
</feature>
<dbReference type="GO" id="GO:0006396">
    <property type="term" value="P:RNA processing"/>
    <property type="evidence" value="ECO:0007669"/>
    <property type="project" value="InterPro"/>
</dbReference>
<dbReference type="OrthoDB" id="2392202at2759"/>
<dbReference type="InterPro" id="IPR000999">
    <property type="entry name" value="RNase_III_dom"/>
</dbReference>
<dbReference type="SUPFAM" id="SSF69065">
    <property type="entry name" value="RNase III domain-like"/>
    <property type="match status" value="1"/>
</dbReference>
<dbReference type="AlphaFoldDB" id="A0A9P4SF23"/>
<dbReference type="InterPro" id="IPR036389">
    <property type="entry name" value="RNase_III_sf"/>
</dbReference>
<protein>
    <submittedName>
        <fullName evidence="2">Ribonuclease III</fullName>
    </submittedName>
</protein>
<feature type="non-terminal residue" evidence="2">
    <location>
        <position position="107"/>
    </location>
</feature>
<accession>A0A9P4SF23</accession>
<dbReference type="PROSITE" id="PS50142">
    <property type="entry name" value="RNASE_3_2"/>
    <property type="match status" value="1"/>
</dbReference>
<gene>
    <name evidence="2" type="ORF">M501DRAFT_920599</name>
</gene>
<dbReference type="Proteomes" id="UP000799429">
    <property type="component" value="Unassembled WGS sequence"/>
</dbReference>
<dbReference type="Gene3D" id="1.10.1520.10">
    <property type="entry name" value="Ribonuclease III domain"/>
    <property type="match status" value="1"/>
</dbReference>
<organism evidence="2 3">
    <name type="scientific">Patellaria atrata CBS 101060</name>
    <dbReference type="NCBI Taxonomy" id="1346257"/>
    <lineage>
        <taxon>Eukaryota</taxon>
        <taxon>Fungi</taxon>
        <taxon>Dikarya</taxon>
        <taxon>Ascomycota</taxon>
        <taxon>Pezizomycotina</taxon>
        <taxon>Dothideomycetes</taxon>
        <taxon>Dothideomycetes incertae sedis</taxon>
        <taxon>Patellariales</taxon>
        <taxon>Patellariaceae</taxon>
        <taxon>Patellaria</taxon>
    </lineage>
</organism>
<proteinExistence type="predicted"/>
<keyword evidence="3" id="KW-1185">Reference proteome</keyword>
<dbReference type="PROSITE" id="PS00517">
    <property type="entry name" value="RNASE_3_1"/>
    <property type="match status" value="1"/>
</dbReference>
<dbReference type="SMART" id="SM00535">
    <property type="entry name" value="RIBOc"/>
    <property type="match status" value="1"/>
</dbReference>
<evidence type="ECO:0000313" key="2">
    <source>
        <dbReference type="EMBL" id="KAF2841666.1"/>
    </source>
</evidence>